<protein>
    <recommendedName>
        <fullName evidence="3">Myb-like domain-containing protein</fullName>
    </recommendedName>
</protein>
<gene>
    <name evidence="1" type="ORF">C1645_775208</name>
</gene>
<sequence>MLDPHLDHRPFSAEEKEYIYKWVEKYRKTNNGNIQWKFLQPEMKKKFGKLRSLNDLKNVWNVRKRRLERLAKNDDEIVTRNNFHNNIPIK</sequence>
<evidence type="ECO:0000313" key="1">
    <source>
        <dbReference type="EMBL" id="RIA88339.1"/>
    </source>
</evidence>
<proteinExistence type="predicted"/>
<reference evidence="1 2" key="1">
    <citation type="submission" date="2018-06" db="EMBL/GenBank/DDBJ databases">
        <title>Comparative genomics reveals the genomic features of Rhizophagus irregularis, R. cerebriforme, R. diaphanum and Gigaspora rosea, and their symbiotic lifestyle signature.</title>
        <authorList>
            <person name="Morin E."/>
            <person name="San Clemente H."/>
            <person name="Chen E.C.H."/>
            <person name="De La Providencia I."/>
            <person name="Hainaut M."/>
            <person name="Kuo A."/>
            <person name="Kohler A."/>
            <person name="Murat C."/>
            <person name="Tang N."/>
            <person name="Roy S."/>
            <person name="Loubradou J."/>
            <person name="Henrissat B."/>
            <person name="Grigoriev I.V."/>
            <person name="Corradi N."/>
            <person name="Roux C."/>
            <person name="Martin F.M."/>
        </authorList>
    </citation>
    <scope>NUCLEOTIDE SEQUENCE [LARGE SCALE GENOMIC DNA]</scope>
    <source>
        <strain evidence="1 2">DAOM 227022</strain>
    </source>
</reference>
<organism evidence="1 2">
    <name type="scientific">Glomus cerebriforme</name>
    <dbReference type="NCBI Taxonomy" id="658196"/>
    <lineage>
        <taxon>Eukaryota</taxon>
        <taxon>Fungi</taxon>
        <taxon>Fungi incertae sedis</taxon>
        <taxon>Mucoromycota</taxon>
        <taxon>Glomeromycotina</taxon>
        <taxon>Glomeromycetes</taxon>
        <taxon>Glomerales</taxon>
        <taxon>Glomeraceae</taxon>
        <taxon>Glomus</taxon>
    </lineage>
</organism>
<dbReference type="AlphaFoldDB" id="A0A397STT5"/>
<evidence type="ECO:0008006" key="3">
    <source>
        <dbReference type="Google" id="ProtNLM"/>
    </source>
</evidence>
<dbReference type="Proteomes" id="UP000265703">
    <property type="component" value="Unassembled WGS sequence"/>
</dbReference>
<dbReference type="EMBL" id="QKYT01000268">
    <property type="protein sequence ID" value="RIA88339.1"/>
    <property type="molecule type" value="Genomic_DNA"/>
</dbReference>
<evidence type="ECO:0000313" key="2">
    <source>
        <dbReference type="Proteomes" id="UP000265703"/>
    </source>
</evidence>
<keyword evidence="2" id="KW-1185">Reference proteome</keyword>
<comment type="caution">
    <text evidence="1">The sequence shown here is derived from an EMBL/GenBank/DDBJ whole genome shotgun (WGS) entry which is preliminary data.</text>
</comment>
<dbReference type="OrthoDB" id="2303635at2759"/>
<accession>A0A397STT5</accession>
<name>A0A397STT5_9GLOM</name>